<dbReference type="Proteomes" id="UP001055153">
    <property type="component" value="Unassembled WGS sequence"/>
</dbReference>
<dbReference type="InterPro" id="IPR021508">
    <property type="entry name" value="Gp17-like"/>
</dbReference>
<accession>A0ABQ4SGI3</accession>
<organism evidence="1 2">
    <name type="scientific">Methylobacterium isbiliense</name>
    <dbReference type="NCBI Taxonomy" id="315478"/>
    <lineage>
        <taxon>Bacteria</taxon>
        <taxon>Pseudomonadati</taxon>
        <taxon>Pseudomonadota</taxon>
        <taxon>Alphaproteobacteria</taxon>
        <taxon>Hyphomicrobiales</taxon>
        <taxon>Methylobacteriaceae</taxon>
        <taxon>Methylobacterium</taxon>
    </lineage>
</organism>
<reference evidence="1" key="2">
    <citation type="submission" date="2021-08" db="EMBL/GenBank/DDBJ databases">
        <authorList>
            <person name="Tani A."/>
            <person name="Ola A."/>
            <person name="Ogura Y."/>
            <person name="Katsura K."/>
            <person name="Hayashi T."/>
        </authorList>
    </citation>
    <scope>NUCLEOTIDE SEQUENCE</scope>
    <source>
        <strain evidence="1">DSM 17168</strain>
    </source>
</reference>
<dbReference type="Pfam" id="PF11367">
    <property type="entry name" value="Tail_completion_gp17"/>
    <property type="match status" value="1"/>
</dbReference>
<dbReference type="EMBL" id="BPQQ01000031">
    <property type="protein sequence ID" value="GJE00905.1"/>
    <property type="molecule type" value="Genomic_DNA"/>
</dbReference>
<keyword evidence="2" id="KW-1185">Reference proteome</keyword>
<dbReference type="Gene3D" id="3.30.2000.30">
    <property type="match status" value="1"/>
</dbReference>
<evidence type="ECO:0000313" key="1">
    <source>
        <dbReference type="EMBL" id="GJE00905.1"/>
    </source>
</evidence>
<gene>
    <name evidence="1" type="ORF">GMJLKIPL_2832</name>
</gene>
<comment type="caution">
    <text evidence="1">The sequence shown here is derived from an EMBL/GenBank/DDBJ whole genome shotgun (WGS) entry which is preliminary data.</text>
</comment>
<dbReference type="InterPro" id="IPR053745">
    <property type="entry name" value="Viral_Tail_Comp_sf"/>
</dbReference>
<protein>
    <recommendedName>
        <fullName evidence="3">DUF3168 domain-containing protein</fullName>
    </recommendedName>
</protein>
<reference evidence="1" key="1">
    <citation type="journal article" date="2021" name="Front. Microbiol.">
        <title>Comprehensive Comparative Genomics and Phenotyping of Methylobacterium Species.</title>
        <authorList>
            <person name="Alessa O."/>
            <person name="Ogura Y."/>
            <person name="Fujitani Y."/>
            <person name="Takami H."/>
            <person name="Hayashi T."/>
            <person name="Sahin N."/>
            <person name="Tani A."/>
        </authorList>
    </citation>
    <scope>NUCLEOTIDE SEQUENCE</scope>
    <source>
        <strain evidence="1">DSM 17168</strain>
    </source>
</reference>
<sequence length="138" mass="14530">MRASPSLTVQKAIRSRLAADAGVVALVPAAAIADRHGLPASFPSIVLGEDQEIPANLDLARRGTIVASTLHIWTREAGTAGAKAIVNAVRRALDVDLVLDSLDLVDQRVTGARFLRDPDGKTAHGILTFSTTVMEPLS</sequence>
<name>A0ABQ4SGI3_9HYPH</name>
<dbReference type="RefSeq" id="WP_238235716.1">
    <property type="nucleotide sequence ID" value="NZ_BPQQ01000031.1"/>
</dbReference>
<evidence type="ECO:0008006" key="3">
    <source>
        <dbReference type="Google" id="ProtNLM"/>
    </source>
</evidence>
<proteinExistence type="predicted"/>
<evidence type="ECO:0000313" key="2">
    <source>
        <dbReference type="Proteomes" id="UP001055153"/>
    </source>
</evidence>